<keyword evidence="4" id="KW-0645">Protease</keyword>
<organism evidence="4 5">
    <name type="scientific">Brachybacterium phenoliresistens</name>
    <dbReference type="NCBI Taxonomy" id="396014"/>
    <lineage>
        <taxon>Bacteria</taxon>
        <taxon>Bacillati</taxon>
        <taxon>Actinomycetota</taxon>
        <taxon>Actinomycetes</taxon>
        <taxon>Micrococcales</taxon>
        <taxon>Dermabacteraceae</taxon>
        <taxon>Brachybacterium</taxon>
    </lineage>
</organism>
<reference evidence="4 5" key="1">
    <citation type="submission" date="2014-02" db="EMBL/GenBank/DDBJ databases">
        <title>Genome sequence of Brachybacterium phenoliresistens strain W13A50.</title>
        <authorList>
            <person name="Wang X."/>
        </authorList>
    </citation>
    <scope>NUCLEOTIDE SEQUENCE [LARGE SCALE GENOMIC DNA]</scope>
    <source>
        <strain evidence="4 5">W13A50</strain>
    </source>
</reference>
<protein>
    <submittedName>
        <fullName evidence="4">CAAX protease</fullName>
    </submittedName>
</protein>
<dbReference type="PATRIC" id="fig|396014.3.peg.1357"/>
<keyword evidence="2" id="KW-0472">Membrane</keyword>
<keyword evidence="4" id="KW-0378">Hydrolase</keyword>
<dbReference type="AlphaFoldDB" id="Z9JVL1"/>
<dbReference type="Proteomes" id="UP000023067">
    <property type="component" value="Unassembled WGS sequence"/>
</dbReference>
<evidence type="ECO:0000313" key="4">
    <source>
        <dbReference type="EMBL" id="EWS81822.1"/>
    </source>
</evidence>
<evidence type="ECO:0000313" key="5">
    <source>
        <dbReference type="Proteomes" id="UP000023067"/>
    </source>
</evidence>
<feature type="transmembrane region" description="Helical" evidence="2">
    <location>
        <begin position="261"/>
        <end position="283"/>
    </location>
</feature>
<dbReference type="OrthoDB" id="2680086at2"/>
<keyword evidence="2" id="KW-1133">Transmembrane helix</keyword>
<feature type="transmembrane region" description="Helical" evidence="2">
    <location>
        <begin position="143"/>
        <end position="165"/>
    </location>
</feature>
<evidence type="ECO:0000259" key="3">
    <source>
        <dbReference type="Pfam" id="PF02517"/>
    </source>
</evidence>
<accession>Z9JVL1</accession>
<feature type="transmembrane region" description="Helical" evidence="2">
    <location>
        <begin position="177"/>
        <end position="201"/>
    </location>
</feature>
<feature type="domain" description="CAAX prenyl protease 2/Lysostaphin resistance protein A-like" evidence="3">
    <location>
        <begin position="183"/>
        <end position="265"/>
    </location>
</feature>
<dbReference type="STRING" id="396014.BF93_15045"/>
<evidence type="ECO:0000256" key="2">
    <source>
        <dbReference type="SAM" id="Phobius"/>
    </source>
</evidence>
<dbReference type="GO" id="GO:0006508">
    <property type="term" value="P:proteolysis"/>
    <property type="evidence" value="ECO:0007669"/>
    <property type="project" value="UniProtKB-KW"/>
</dbReference>
<gene>
    <name evidence="4" type="ORF">BF93_15045</name>
</gene>
<feature type="transmembrane region" description="Helical" evidence="2">
    <location>
        <begin position="52"/>
        <end position="80"/>
    </location>
</feature>
<dbReference type="GO" id="GO:0080120">
    <property type="term" value="P:CAAX-box protein maturation"/>
    <property type="evidence" value="ECO:0007669"/>
    <property type="project" value="UniProtKB-ARBA"/>
</dbReference>
<comment type="caution">
    <text evidence="4">The sequence shown here is derived from an EMBL/GenBank/DDBJ whole genome shotgun (WGS) entry which is preliminary data.</text>
</comment>
<feature type="transmembrane region" description="Helical" evidence="2">
    <location>
        <begin position="213"/>
        <end position="231"/>
    </location>
</feature>
<sequence length="372" mass="37819">MSTPAPDDRPADSPVDGAADPLGGRPAGVPAGTPYHRLAHLREAWARPARPVLTVLVAIIAYVVLASILLVAIVTSLALLPGDQPDLGMHLRDPSSPLDVGVSLAMGALWCPAALIGARFGGWRPTRWLLSVTGTFRGELVRAAALPVGAAALLGTVVMTGIVWASRPWLGADSVGAGQALFAAALALVLGLAKAIGVELALRGMLLQALGTWLRSPALTIVFATIVSLAVSGFSRTGIVLALTMGLACGYLAWRSGGLELPILLTASLTISGGVVAALNRIAEPAIRDLLGLDGVQLSIGWAGYRTGETTSAAAAIPGVASGSILGAIGIGLLALIIAALLGRWIGRREQLAAAEPVRRPADAPAPEPVAV</sequence>
<dbReference type="HOGENOM" id="CLU_743295_0_0_11"/>
<feature type="compositionally biased region" description="Basic and acidic residues" evidence="1">
    <location>
        <begin position="1"/>
        <end position="11"/>
    </location>
</feature>
<keyword evidence="5" id="KW-1185">Reference proteome</keyword>
<dbReference type="EMBL" id="JDYK01000005">
    <property type="protein sequence ID" value="EWS81822.1"/>
    <property type="molecule type" value="Genomic_DNA"/>
</dbReference>
<dbReference type="GO" id="GO:0004175">
    <property type="term" value="F:endopeptidase activity"/>
    <property type="evidence" value="ECO:0007669"/>
    <property type="project" value="UniProtKB-ARBA"/>
</dbReference>
<evidence type="ECO:0000256" key="1">
    <source>
        <dbReference type="SAM" id="MobiDB-lite"/>
    </source>
</evidence>
<dbReference type="InterPro" id="IPR003675">
    <property type="entry name" value="Rce1/LyrA-like_dom"/>
</dbReference>
<name>Z9JVL1_9MICO</name>
<proteinExistence type="predicted"/>
<feature type="transmembrane region" description="Helical" evidence="2">
    <location>
        <begin position="315"/>
        <end position="342"/>
    </location>
</feature>
<feature type="transmembrane region" description="Helical" evidence="2">
    <location>
        <begin position="237"/>
        <end position="254"/>
    </location>
</feature>
<dbReference type="Pfam" id="PF02517">
    <property type="entry name" value="Rce1-like"/>
    <property type="match status" value="1"/>
</dbReference>
<feature type="transmembrane region" description="Helical" evidence="2">
    <location>
        <begin position="100"/>
        <end position="122"/>
    </location>
</feature>
<feature type="region of interest" description="Disordered" evidence="1">
    <location>
        <begin position="1"/>
        <end position="26"/>
    </location>
</feature>
<dbReference type="RefSeq" id="WP_038371577.1">
    <property type="nucleotide sequence ID" value="NZ_KK069991.1"/>
</dbReference>
<dbReference type="eggNOG" id="COG1266">
    <property type="taxonomic scope" value="Bacteria"/>
</dbReference>
<keyword evidence="2" id="KW-0812">Transmembrane</keyword>